<dbReference type="Pfam" id="PF00353">
    <property type="entry name" value="HemolysinCabind"/>
    <property type="match status" value="1"/>
</dbReference>
<dbReference type="eggNOG" id="COG2931">
    <property type="taxonomic scope" value="Bacteria"/>
</dbReference>
<sequence>MVKTVKFGSLDALVGLSFDSASLAYSAPTKINGTVTNTTASTTEVLTYYGLSATVGSPFITLPNISFKVVSVSDATNELTIDAYYGSSMVAELGFTVTGFSAAGLALSSIPIDAMVLTGTNLPSLMGSAFVLGYNIAQAASQSIQFKESDLYSFTPSAKVVFGTAKADTITGTTGPQTLLGMDGNDRIVAGSGADMLYGGNGADVLIAGAGNDTLYGGAGNDLLYGSTGTSVLKGGAGNDTLRAWTGHTAMTGGDGADTFVFALGNTGGSSPSTADVINDFSHTAGDHINLSLFDSHLPAGGPTHLTFIGTAAFDGHAGEVRYETVGQNLAIYGDIDGDGTADFCIVAKSISTLVASDFLL</sequence>
<keyword evidence="4" id="KW-0677">Repeat</keyword>
<dbReference type="GO" id="GO:0005509">
    <property type="term" value="F:calcium ion binding"/>
    <property type="evidence" value="ECO:0007669"/>
    <property type="project" value="InterPro"/>
</dbReference>
<dbReference type="GO" id="GO:0005615">
    <property type="term" value="C:extracellular space"/>
    <property type="evidence" value="ECO:0007669"/>
    <property type="project" value="InterPro"/>
</dbReference>
<dbReference type="PROSITE" id="PS00330">
    <property type="entry name" value="HEMOLYSIN_CALCIUM"/>
    <property type="match status" value="2"/>
</dbReference>
<dbReference type="InParanoid" id="F1ZCD4"/>
<comment type="cofactor">
    <cofactor evidence="1">
        <name>Ca(2+)</name>
        <dbReference type="ChEBI" id="CHEBI:29108"/>
    </cofactor>
</comment>
<evidence type="ECO:0000256" key="2">
    <source>
        <dbReference type="ARBA" id="ARBA00004613"/>
    </source>
</evidence>
<comment type="subcellular location">
    <subcellularLocation>
        <location evidence="2">Secreted</location>
    </subcellularLocation>
</comment>
<accession>F1ZCD4</accession>
<evidence type="ECO:0000256" key="4">
    <source>
        <dbReference type="ARBA" id="ARBA00022737"/>
    </source>
</evidence>
<dbReference type="AlphaFoldDB" id="F1ZCD4"/>
<keyword evidence="3" id="KW-0964">Secreted</keyword>
<name>F1ZCD4_9SPHN</name>
<dbReference type="PANTHER" id="PTHR38340">
    <property type="entry name" value="S-LAYER PROTEIN"/>
    <property type="match status" value="1"/>
</dbReference>
<dbReference type="OrthoDB" id="6769681at2"/>
<evidence type="ECO:0000256" key="1">
    <source>
        <dbReference type="ARBA" id="ARBA00001913"/>
    </source>
</evidence>
<gene>
    <name evidence="6" type="ORF">Y88_3110</name>
</gene>
<comment type="caution">
    <text evidence="6">The sequence shown here is derived from an EMBL/GenBank/DDBJ whole genome shotgun (WGS) entry which is preliminary data.</text>
</comment>
<protein>
    <submittedName>
        <fullName evidence="6">Calcium-binding protein</fullName>
    </submittedName>
</protein>
<evidence type="ECO:0000256" key="3">
    <source>
        <dbReference type="ARBA" id="ARBA00022525"/>
    </source>
</evidence>
<proteinExistence type="predicted"/>
<dbReference type="Gene3D" id="2.150.10.10">
    <property type="entry name" value="Serralysin-like metalloprotease, C-terminal"/>
    <property type="match status" value="2"/>
</dbReference>
<dbReference type="RefSeq" id="WP_008070876.1">
    <property type="nucleotide sequence ID" value="NZ_AQWK01000008.1"/>
</dbReference>
<organism evidence="6 7">
    <name type="scientific">Novosphingobium nitrogenifigens DSM 19370</name>
    <dbReference type="NCBI Taxonomy" id="983920"/>
    <lineage>
        <taxon>Bacteria</taxon>
        <taxon>Pseudomonadati</taxon>
        <taxon>Pseudomonadota</taxon>
        <taxon>Alphaproteobacteria</taxon>
        <taxon>Sphingomonadales</taxon>
        <taxon>Sphingomonadaceae</taxon>
        <taxon>Novosphingobium</taxon>
    </lineage>
</organism>
<dbReference type="HOGENOM" id="CLU_766900_0_0_5"/>
<dbReference type="InterPro" id="IPR011049">
    <property type="entry name" value="Serralysin-like_metalloprot_C"/>
</dbReference>
<dbReference type="SUPFAM" id="SSF51120">
    <property type="entry name" value="beta-Roll"/>
    <property type="match status" value="1"/>
</dbReference>
<dbReference type="PANTHER" id="PTHR38340:SF1">
    <property type="entry name" value="S-LAYER PROTEIN"/>
    <property type="match status" value="1"/>
</dbReference>
<dbReference type="PRINTS" id="PR00313">
    <property type="entry name" value="CABNDNGRPT"/>
</dbReference>
<dbReference type="Proteomes" id="UP000004728">
    <property type="component" value="Unassembled WGS sequence"/>
</dbReference>
<feature type="domain" description="Peptidase M10 serralysin C-terminal" evidence="5">
    <location>
        <begin position="181"/>
        <end position="359"/>
    </location>
</feature>
<reference evidence="6 7" key="1">
    <citation type="journal article" date="2012" name="J. Bacteriol.">
        <title>Draft Genome Sequence of Novosphingobium nitrogenifigens Y88T.</title>
        <authorList>
            <person name="Strabala T.J."/>
            <person name="Macdonald L."/>
            <person name="Liu V."/>
            <person name="Smit A.M."/>
        </authorList>
    </citation>
    <scope>NUCLEOTIDE SEQUENCE [LARGE SCALE GENOMIC DNA]</scope>
    <source>
        <strain evidence="6 7">DSM 19370</strain>
    </source>
</reference>
<dbReference type="STRING" id="983920.Y88_3110"/>
<dbReference type="EMBL" id="AEWJ01000054">
    <property type="protein sequence ID" value="EGD57784.1"/>
    <property type="molecule type" value="Genomic_DNA"/>
</dbReference>
<dbReference type="InterPro" id="IPR013858">
    <property type="entry name" value="Peptidase_M10B_C"/>
</dbReference>
<dbReference type="InterPro" id="IPR001343">
    <property type="entry name" value="Hemolysn_Ca-bd"/>
</dbReference>
<evidence type="ECO:0000259" key="5">
    <source>
        <dbReference type="Pfam" id="PF08548"/>
    </source>
</evidence>
<evidence type="ECO:0000313" key="6">
    <source>
        <dbReference type="EMBL" id="EGD57784.1"/>
    </source>
</evidence>
<evidence type="ECO:0000313" key="7">
    <source>
        <dbReference type="Proteomes" id="UP000004728"/>
    </source>
</evidence>
<keyword evidence="7" id="KW-1185">Reference proteome</keyword>
<dbReference type="InterPro" id="IPR018511">
    <property type="entry name" value="Hemolysin-typ_Ca-bd_CS"/>
</dbReference>
<dbReference type="InterPro" id="IPR050557">
    <property type="entry name" value="RTX_toxin/Mannuronan_C5-epim"/>
</dbReference>
<dbReference type="Pfam" id="PF08548">
    <property type="entry name" value="Peptidase_M10_C"/>
    <property type="match status" value="1"/>
</dbReference>